<dbReference type="Proteomes" id="UP000466864">
    <property type="component" value="Unassembled WGS sequence"/>
</dbReference>
<dbReference type="SUPFAM" id="SSF54593">
    <property type="entry name" value="Glyoxalase/Bleomycin resistance protein/Dihydroxybiphenyl dioxygenase"/>
    <property type="match status" value="1"/>
</dbReference>
<dbReference type="Pfam" id="PF00903">
    <property type="entry name" value="Glyoxalase"/>
    <property type="match status" value="1"/>
</dbReference>
<dbReference type="CDD" id="cd03135">
    <property type="entry name" value="GATase1_DJ-1"/>
    <property type="match status" value="1"/>
</dbReference>
<dbReference type="InterPro" id="IPR029062">
    <property type="entry name" value="Class_I_gatase-like"/>
</dbReference>
<dbReference type="GO" id="GO:0005737">
    <property type="term" value="C:cytoplasm"/>
    <property type="evidence" value="ECO:0007669"/>
    <property type="project" value="TreeGrafter"/>
</dbReference>
<proteinExistence type="predicted"/>
<dbReference type="InterPro" id="IPR037523">
    <property type="entry name" value="VOC_core"/>
</dbReference>
<dbReference type="PANTHER" id="PTHR48094">
    <property type="entry name" value="PROTEIN/NUCLEIC ACID DEGLYCASE DJ-1-RELATED"/>
    <property type="match status" value="1"/>
</dbReference>
<organism evidence="2 3">
    <name type="scientific">Bilifractor porci</name>
    <dbReference type="NCBI Taxonomy" id="2606636"/>
    <lineage>
        <taxon>Bacteria</taxon>
        <taxon>Bacillati</taxon>
        <taxon>Bacillota</taxon>
        <taxon>Clostridia</taxon>
        <taxon>Lachnospirales</taxon>
        <taxon>Lachnospiraceae</taxon>
        <taxon>Bilifractor</taxon>
    </lineage>
</organism>
<name>A0A7X2P723_9FIRM</name>
<dbReference type="Gene3D" id="3.40.50.880">
    <property type="match status" value="1"/>
</dbReference>
<sequence length="309" mass="34098">MAKVYEFLADGLEEVEAITPVDFLRRAGNDVTTVSVMGQKKILGSHNIYLAADAVFEELDFKDGELFILPGGGLGTRNLSEHKGLRELLNQAYTEGKRVAAICAAPSVFGALGFVNGKKATVYPGMEDTLAGAEPVDLAVVTDGTVTTGHGPGAAMEFALELVRLLNGEAAEEKLREQLVFQRKLDHITINVKDMRKTEEFYADVIGLQKLYNVDMGDHQIHYFSLGGDAMLELIQYEEPEGEAHPSVKTKGILRHLAIRTSHLDEIWERAKKAGVKVNCEPGYVEKLRFRNFLIEDPNGVELEILQRA</sequence>
<evidence type="ECO:0000259" key="1">
    <source>
        <dbReference type="PROSITE" id="PS51819"/>
    </source>
</evidence>
<dbReference type="EMBL" id="VUMV01000001">
    <property type="protein sequence ID" value="MST81245.1"/>
    <property type="molecule type" value="Genomic_DNA"/>
</dbReference>
<accession>A0A7X2P723</accession>
<keyword evidence="3" id="KW-1185">Reference proteome</keyword>
<dbReference type="SUPFAM" id="SSF52317">
    <property type="entry name" value="Class I glutamine amidotransferase-like"/>
    <property type="match status" value="1"/>
</dbReference>
<gene>
    <name evidence="2" type="ORF">FYJ60_02755</name>
</gene>
<dbReference type="InterPro" id="IPR029068">
    <property type="entry name" value="Glyas_Bleomycin-R_OHBP_Dase"/>
</dbReference>
<evidence type="ECO:0000313" key="2">
    <source>
        <dbReference type="EMBL" id="MST81245.1"/>
    </source>
</evidence>
<comment type="caution">
    <text evidence="2">The sequence shown here is derived from an EMBL/GenBank/DDBJ whole genome shotgun (WGS) entry which is preliminary data.</text>
</comment>
<dbReference type="InterPro" id="IPR050325">
    <property type="entry name" value="Prot/Nucl_acid_deglycase"/>
</dbReference>
<dbReference type="NCBIfam" id="TIGR01383">
    <property type="entry name" value="not_thiJ"/>
    <property type="match status" value="1"/>
</dbReference>
<dbReference type="PANTHER" id="PTHR48094:SF12">
    <property type="entry name" value="PARKINSON DISEASE PROTEIN 7 HOMOLOG"/>
    <property type="match status" value="1"/>
</dbReference>
<reference evidence="2 3" key="1">
    <citation type="submission" date="2019-08" db="EMBL/GenBank/DDBJ databases">
        <title>In-depth cultivation of the pig gut microbiome towards novel bacterial diversity and tailored functional studies.</title>
        <authorList>
            <person name="Wylensek D."/>
            <person name="Hitch T.C.A."/>
            <person name="Clavel T."/>
        </authorList>
    </citation>
    <scope>NUCLEOTIDE SEQUENCE [LARGE SCALE GENOMIC DNA]</scope>
    <source>
        <strain evidence="2 3">Oil+RF-744-WCA-WT-13</strain>
    </source>
</reference>
<dbReference type="Gene3D" id="3.10.180.10">
    <property type="entry name" value="2,3-Dihydroxybiphenyl 1,2-Dioxygenase, domain 1"/>
    <property type="match status" value="1"/>
</dbReference>
<dbReference type="AlphaFoldDB" id="A0A7X2P723"/>
<dbReference type="RefSeq" id="WP_154457036.1">
    <property type="nucleotide sequence ID" value="NZ_VUMV01000001.1"/>
</dbReference>
<dbReference type="InterPro" id="IPR004360">
    <property type="entry name" value="Glyas_Fos-R_dOase_dom"/>
</dbReference>
<evidence type="ECO:0000313" key="3">
    <source>
        <dbReference type="Proteomes" id="UP000466864"/>
    </source>
</evidence>
<feature type="domain" description="VOC" evidence="1">
    <location>
        <begin position="184"/>
        <end position="308"/>
    </location>
</feature>
<dbReference type="InterPro" id="IPR006287">
    <property type="entry name" value="DJ-1"/>
</dbReference>
<dbReference type="CDD" id="cd06587">
    <property type="entry name" value="VOC"/>
    <property type="match status" value="1"/>
</dbReference>
<dbReference type="InterPro" id="IPR002818">
    <property type="entry name" value="DJ-1/PfpI"/>
</dbReference>
<dbReference type="PROSITE" id="PS51819">
    <property type="entry name" value="VOC"/>
    <property type="match status" value="1"/>
</dbReference>
<protein>
    <recommendedName>
        <fullName evidence="1">VOC domain-containing protein</fullName>
    </recommendedName>
</protein>
<dbReference type="Pfam" id="PF01965">
    <property type="entry name" value="DJ-1_PfpI"/>
    <property type="match status" value="1"/>
</dbReference>